<dbReference type="AlphaFoldDB" id="A0A0B7KG49"/>
<organism evidence="2">
    <name type="scientific">Bionectria ochroleuca</name>
    <name type="common">Gliocladium roseum</name>
    <dbReference type="NCBI Taxonomy" id="29856"/>
    <lineage>
        <taxon>Eukaryota</taxon>
        <taxon>Fungi</taxon>
        <taxon>Dikarya</taxon>
        <taxon>Ascomycota</taxon>
        <taxon>Pezizomycotina</taxon>
        <taxon>Sordariomycetes</taxon>
        <taxon>Hypocreomycetidae</taxon>
        <taxon>Hypocreales</taxon>
        <taxon>Bionectriaceae</taxon>
        <taxon>Clonostachys</taxon>
    </lineage>
</organism>
<accession>A0A0B7KG49</accession>
<dbReference type="EMBL" id="CDPU01000060">
    <property type="protein sequence ID" value="CEO56064.1"/>
    <property type="molecule type" value="Genomic_DNA"/>
</dbReference>
<reference evidence="2" key="1">
    <citation type="submission" date="2015-01" db="EMBL/GenBank/DDBJ databases">
        <authorList>
            <person name="Durling Mikael"/>
        </authorList>
    </citation>
    <scope>NUCLEOTIDE SEQUENCE</scope>
</reference>
<name>A0A0B7KG49_BIOOC</name>
<evidence type="ECO:0000313" key="2">
    <source>
        <dbReference type="EMBL" id="CEO56064.1"/>
    </source>
</evidence>
<protein>
    <submittedName>
        <fullName evidence="2">Uncharacterized protein</fullName>
    </submittedName>
</protein>
<evidence type="ECO:0000256" key="1">
    <source>
        <dbReference type="SAM" id="MobiDB-lite"/>
    </source>
</evidence>
<proteinExistence type="predicted"/>
<sequence length="117" mass="13453">MEFRFVDEHGPVALRRRRLQAQRAKRCRQRKNGQQCIEPSIDQAESSHTVDSTADNVQTLGNNLLADTGESRLDYYDEEMVDAYSIDEREDQMEPRSPDVFAGIQTGRPHGNTWNDL</sequence>
<feature type="region of interest" description="Disordered" evidence="1">
    <location>
        <begin position="88"/>
        <end position="117"/>
    </location>
</feature>
<gene>
    <name evidence="2" type="ORF">BN869_000012122_1</name>
</gene>